<protein>
    <recommendedName>
        <fullName evidence="1">DUF6896 domain-containing protein</fullName>
    </recommendedName>
</protein>
<dbReference type="KEGG" id="uli:ETAA1_18020"/>
<dbReference type="OrthoDB" id="289271at2"/>
<sequence>MHQFLTALIERFRHAQDRGVAFVVEVLGPTLGVRLPTTADEWVTICGETGLYNARWVNGVGVYSHGYGIELTFPGLTIDFDWGEFGEPDGFDIWRLYHFARLNPCGVPTPTHAEVTAWVEEAVAAGELTANRPWQYGLYYSPAHRAVQRHAEPFATADRGLSSE</sequence>
<dbReference type="EMBL" id="CP036273">
    <property type="protein sequence ID" value="QDU19864.1"/>
    <property type="molecule type" value="Genomic_DNA"/>
</dbReference>
<feature type="domain" description="DUF6896" evidence="1">
    <location>
        <begin position="6"/>
        <end position="141"/>
    </location>
</feature>
<evidence type="ECO:0000313" key="3">
    <source>
        <dbReference type="Proteomes" id="UP000319576"/>
    </source>
</evidence>
<reference evidence="2 3" key="1">
    <citation type="submission" date="2019-02" db="EMBL/GenBank/DDBJ databases">
        <title>Deep-cultivation of Planctomycetes and their phenomic and genomic characterization uncovers novel biology.</title>
        <authorList>
            <person name="Wiegand S."/>
            <person name="Jogler M."/>
            <person name="Boedeker C."/>
            <person name="Pinto D."/>
            <person name="Vollmers J."/>
            <person name="Rivas-Marin E."/>
            <person name="Kohn T."/>
            <person name="Peeters S.H."/>
            <person name="Heuer A."/>
            <person name="Rast P."/>
            <person name="Oberbeckmann S."/>
            <person name="Bunk B."/>
            <person name="Jeske O."/>
            <person name="Meyerdierks A."/>
            <person name="Storesund J.E."/>
            <person name="Kallscheuer N."/>
            <person name="Luecker S."/>
            <person name="Lage O.M."/>
            <person name="Pohl T."/>
            <person name="Merkel B.J."/>
            <person name="Hornburger P."/>
            <person name="Mueller R.-W."/>
            <person name="Bruemmer F."/>
            <person name="Labrenz M."/>
            <person name="Spormann A.M."/>
            <person name="Op den Camp H."/>
            <person name="Overmann J."/>
            <person name="Amann R."/>
            <person name="Jetten M.S.M."/>
            <person name="Mascher T."/>
            <person name="Medema M.H."/>
            <person name="Devos D.P."/>
            <person name="Kaster A.-K."/>
            <person name="Ovreas L."/>
            <person name="Rohde M."/>
            <person name="Galperin M.Y."/>
            <person name="Jogler C."/>
        </authorList>
    </citation>
    <scope>NUCLEOTIDE SEQUENCE [LARGE SCALE GENOMIC DNA]</scope>
    <source>
        <strain evidence="2 3">ETA_A1</strain>
    </source>
</reference>
<accession>A0A517XQS7</accession>
<dbReference type="InterPro" id="IPR054191">
    <property type="entry name" value="DUF6896"/>
</dbReference>
<dbReference type="RefSeq" id="WP_145236482.1">
    <property type="nucleotide sequence ID" value="NZ_CP036273.1"/>
</dbReference>
<gene>
    <name evidence="2" type="ORF">ETAA1_18020</name>
</gene>
<keyword evidence="3" id="KW-1185">Reference proteome</keyword>
<organism evidence="2 3">
    <name type="scientific">Urbifossiella limnaea</name>
    <dbReference type="NCBI Taxonomy" id="2528023"/>
    <lineage>
        <taxon>Bacteria</taxon>
        <taxon>Pseudomonadati</taxon>
        <taxon>Planctomycetota</taxon>
        <taxon>Planctomycetia</taxon>
        <taxon>Gemmatales</taxon>
        <taxon>Gemmataceae</taxon>
        <taxon>Urbifossiella</taxon>
    </lineage>
</organism>
<evidence type="ECO:0000313" key="2">
    <source>
        <dbReference type="EMBL" id="QDU19864.1"/>
    </source>
</evidence>
<dbReference type="AlphaFoldDB" id="A0A517XQS7"/>
<dbReference type="Proteomes" id="UP000319576">
    <property type="component" value="Chromosome"/>
</dbReference>
<dbReference type="Pfam" id="PF21837">
    <property type="entry name" value="DUF6896"/>
    <property type="match status" value="1"/>
</dbReference>
<proteinExistence type="predicted"/>
<evidence type="ECO:0000259" key="1">
    <source>
        <dbReference type="Pfam" id="PF21837"/>
    </source>
</evidence>
<name>A0A517XQS7_9BACT</name>